<accession>A0A9W2ZCE9</accession>
<keyword evidence="2" id="KW-1133">Transmembrane helix</keyword>
<organism evidence="5 6">
    <name type="scientific">Biomphalaria glabrata</name>
    <name type="common">Bloodfluke planorb</name>
    <name type="synonym">Freshwater snail</name>
    <dbReference type="NCBI Taxonomy" id="6526"/>
    <lineage>
        <taxon>Eukaryota</taxon>
        <taxon>Metazoa</taxon>
        <taxon>Spiralia</taxon>
        <taxon>Lophotrochozoa</taxon>
        <taxon>Mollusca</taxon>
        <taxon>Gastropoda</taxon>
        <taxon>Heterobranchia</taxon>
        <taxon>Euthyneura</taxon>
        <taxon>Panpulmonata</taxon>
        <taxon>Hygrophila</taxon>
        <taxon>Lymnaeoidea</taxon>
        <taxon>Planorbidae</taxon>
        <taxon>Biomphalaria</taxon>
    </lineage>
</organism>
<gene>
    <name evidence="6" type="primary">LOC106075512</name>
</gene>
<dbReference type="GeneID" id="106075512"/>
<keyword evidence="5" id="KW-1185">Reference proteome</keyword>
<dbReference type="InterPro" id="IPR036383">
    <property type="entry name" value="TSP1_rpt_sf"/>
</dbReference>
<reference evidence="6" key="1">
    <citation type="submission" date="2025-08" db="UniProtKB">
        <authorList>
            <consortium name="RefSeq"/>
        </authorList>
    </citation>
    <scope>IDENTIFICATION</scope>
</reference>
<dbReference type="Proteomes" id="UP001165740">
    <property type="component" value="Chromosome 18"/>
</dbReference>
<dbReference type="InterPro" id="IPR000884">
    <property type="entry name" value="TSP1_rpt"/>
</dbReference>
<dbReference type="Pfam" id="PF17517">
    <property type="entry name" value="IgGFc_binding"/>
    <property type="match status" value="1"/>
</dbReference>
<feature type="transmembrane region" description="Helical" evidence="2">
    <location>
        <begin position="695"/>
        <end position="716"/>
    </location>
</feature>
<keyword evidence="3" id="KW-0732">Signal</keyword>
<feature type="region of interest" description="Disordered" evidence="1">
    <location>
        <begin position="727"/>
        <end position="755"/>
    </location>
</feature>
<feature type="compositionally biased region" description="Polar residues" evidence="1">
    <location>
        <begin position="729"/>
        <end position="745"/>
    </location>
</feature>
<dbReference type="AlphaFoldDB" id="A0A9W2ZCE9"/>
<evidence type="ECO:0000256" key="3">
    <source>
        <dbReference type="SAM" id="SignalP"/>
    </source>
</evidence>
<evidence type="ECO:0000256" key="2">
    <source>
        <dbReference type="SAM" id="Phobius"/>
    </source>
</evidence>
<protein>
    <submittedName>
        <fullName evidence="6">Uncharacterized protein LOC106075512 isoform X1</fullName>
    </submittedName>
</protein>
<feature type="domain" description="IgGFc-binding protein N-terminal" evidence="4">
    <location>
        <begin position="133"/>
        <end position="433"/>
    </location>
</feature>
<proteinExistence type="predicted"/>
<dbReference type="Gene3D" id="2.20.100.10">
    <property type="entry name" value="Thrombospondin type-1 (TSP1) repeat"/>
    <property type="match status" value="1"/>
</dbReference>
<dbReference type="OrthoDB" id="10308806at2759"/>
<dbReference type="PANTHER" id="PTHR46534:SF1">
    <property type="entry name" value="IGGFC-BINDING PROTEIN N-TERMINAL DOMAIN-CONTAINING PROTEIN"/>
    <property type="match status" value="1"/>
</dbReference>
<keyword evidence="2" id="KW-0812">Transmembrane</keyword>
<sequence>MFCFTVAIMSVIFLLRCGDSVSELDINSRGQLFLVTYPNFTIEERTSSLIFSVTAIVEASNDVELLYKNETLAFTHLWSGLVKGNYDFKIKGEYIFGVSDETANVATPFVITSSLLISLTVLVFVNQANMASFQVLPVSSWGKSYVIVTLNLNPTFHILSQVKQRAHIDWRCSSYCTLYFRNKPTIAKGEILLESGMSLAISYCSTDYPGNLTGTKITAEQPIGVIVGNCITGSDLCAPGGKSLSDMAAEMALPVVSFGKEFITFKVNLSSIVHSVNILIVSLSNNTQVAISTGITFVSFKIHKARSTHLVNEGEYPSVIKSNYPIQVMLILRPRCLEGVNEAPSFRGVAVSPLLPTSMYYNEYFLSNLSLAWPVFVVMVKEKRIRIFIENKEKVVDKKLVKWTMVNERWEFGEMRITSEMRLFARLPFGCYVASLNAKSSIFHVAGYSMRIYCTVKIMRPSDKKDNDCDGEVDEEIEDGKDNDNDFLIDEDIKKKVQGEWSLWYDWFCVNATHLIRERDCGAATAKSHTGVEKCQGNSIESLVVAQCEDGGEAKLNFGVWSQWSDWDCSKSCIDTDTTKRIRECINANAASGQFCEGKENENESCSICKDTTECGLFRWGENCEKDCSNCQGQCSKSAGVCSGCKAGFKNSRNSCTEACRFNEYGENCRFSCMEKCGEDCEEREFGTCPASFRVFYISVVLFLIFVLFTVFYPLIQRKTDTIIKDEQSATSVNSSQTSGTSTSPVGVDKSDSVK</sequence>
<evidence type="ECO:0000259" key="4">
    <source>
        <dbReference type="Pfam" id="PF17517"/>
    </source>
</evidence>
<dbReference type="PANTHER" id="PTHR46534">
    <property type="entry name" value="IGGFC_BINDING DOMAIN-CONTAINING PROTEIN"/>
    <property type="match status" value="1"/>
</dbReference>
<evidence type="ECO:0000313" key="5">
    <source>
        <dbReference type="Proteomes" id="UP001165740"/>
    </source>
</evidence>
<dbReference type="PROSITE" id="PS50092">
    <property type="entry name" value="TSP1"/>
    <property type="match status" value="1"/>
</dbReference>
<name>A0A9W2ZCE9_BIOGL</name>
<feature type="signal peptide" evidence="3">
    <location>
        <begin position="1"/>
        <end position="23"/>
    </location>
</feature>
<evidence type="ECO:0000256" key="1">
    <source>
        <dbReference type="SAM" id="MobiDB-lite"/>
    </source>
</evidence>
<evidence type="ECO:0000313" key="6">
    <source>
        <dbReference type="RefSeq" id="XP_055872618.1"/>
    </source>
</evidence>
<feature type="chain" id="PRO_5040788436" evidence="3">
    <location>
        <begin position="24"/>
        <end position="755"/>
    </location>
</feature>
<dbReference type="InterPro" id="IPR035234">
    <property type="entry name" value="IgGFc-bd_N"/>
</dbReference>
<dbReference type="SUPFAM" id="SSF82895">
    <property type="entry name" value="TSP-1 type 1 repeat"/>
    <property type="match status" value="1"/>
</dbReference>
<dbReference type="RefSeq" id="XP_055872618.1">
    <property type="nucleotide sequence ID" value="XM_056016643.1"/>
</dbReference>
<keyword evidence="2" id="KW-0472">Membrane</keyword>